<proteinExistence type="predicted"/>
<dbReference type="RefSeq" id="WP_368374714.1">
    <property type="nucleotide sequence ID" value="NZ_JBFRYB010000001.1"/>
</dbReference>
<feature type="transmembrane region" description="Helical" evidence="1">
    <location>
        <begin position="7"/>
        <end position="30"/>
    </location>
</feature>
<evidence type="ECO:0000313" key="3">
    <source>
        <dbReference type="Proteomes" id="UP001557484"/>
    </source>
</evidence>
<keyword evidence="3" id="KW-1185">Reference proteome</keyword>
<keyword evidence="1" id="KW-1133">Transmembrane helix</keyword>
<feature type="transmembrane region" description="Helical" evidence="1">
    <location>
        <begin position="89"/>
        <end position="111"/>
    </location>
</feature>
<keyword evidence="1" id="KW-0472">Membrane</keyword>
<protein>
    <submittedName>
        <fullName evidence="2">Uncharacterized protein</fullName>
    </submittedName>
</protein>
<reference evidence="2 3" key="1">
    <citation type="journal article" date="2011" name="Int. J. Syst. Evol. Microbiol.">
        <title>Zhongshania antarctica gen. nov., sp. nov. and Zhongshania guokunii sp. nov., gammaproteobacteria respectively isolated from coastal attached (fast) ice and surface seawater of the Antarctic.</title>
        <authorList>
            <person name="Li H.J."/>
            <person name="Zhang X.Y."/>
            <person name="Chen C.X."/>
            <person name="Zhang Y.J."/>
            <person name="Gao Z.M."/>
            <person name="Yu Y."/>
            <person name="Chen X.L."/>
            <person name="Chen B."/>
            <person name="Zhang Y.Z."/>
        </authorList>
    </citation>
    <scope>NUCLEOTIDE SEQUENCE [LARGE SCALE GENOMIC DNA]</scope>
    <source>
        <strain evidence="2 3">R06B22</strain>
    </source>
</reference>
<feature type="transmembrane region" description="Helical" evidence="1">
    <location>
        <begin position="65"/>
        <end position="83"/>
    </location>
</feature>
<dbReference type="Proteomes" id="UP001557484">
    <property type="component" value="Unassembled WGS sequence"/>
</dbReference>
<gene>
    <name evidence="2" type="ORF">AB4875_03770</name>
</gene>
<accession>A0ABV3TSM3</accession>
<keyword evidence="1" id="KW-0812">Transmembrane</keyword>
<name>A0ABV3TSM3_9GAMM</name>
<comment type="caution">
    <text evidence="2">The sequence shown here is derived from an EMBL/GenBank/DDBJ whole genome shotgun (WGS) entry which is preliminary data.</text>
</comment>
<sequence length="117" mass="12992">MSPSKQFCIISCIAAFLGVVGSYLCNAYYHFDIVRYLWLAVTLWVFGAVFPTIALGLVFRTYRQLHLAPLVLIITSSVLYFGIGQRFAILAVGVGIAFIIALLIPHVWAVITVRRGK</sequence>
<organism evidence="2 3">
    <name type="scientific">Zhongshania arctica</name>
    <dbReference type="NCBI Taxonomy" id="3238302"/>
    <lineage>
        <taxon>Bacteria</taxon>
        <taxon>Pseudomonadati</taxon>
        <taxon>Pseudomonadota</taxon>
        <taxon>Gammaproteobacteria</taxon>
        <taxon>Cellvibrionales</taxon>
        <taxon>Spongiibacteraceae</taxon>
        <taxon>Zhongshania</taxon>
    </lineage>
</organism>
<evidence type="ECO:0000313" key="2">
    <source>
        <dbReference type="EMBL" id="MEX1664592.1"/>
    </source>
</evidence>
<evidence type="ECO:0000256" key="1">
    <source>
        <dbReference type="SAM" id="Phobius"/>
    </source>
</evidence>
<dbReference type="EMBL" id="JBFRYB010000001">
    <property type="protein sequence ID" value="MEX1664592.1"/>
    <property type="molecule type" value="Genomic_DNA"/>
</dbReference>
<feature type="transmembrane region" description="Helical" evidence="1">
    <location>
        <begin position="36"/>
        <end position="58"/>
    </location>
</feature>